<dbReference type="STRING" id="313628.LNTAR_25485"/>
<keyword evidence="3" id="KW-1185">Reference proteome</keyword>
<protein>
    <recommendedName>
        <fullName evidence="1">N-acetyltransferase domain-containing protein</fullName>
    </recommendedName>
</protein>
<dbReference type="CDD" id="cd04301">
    <property type="entry name" value="NAT_SF"/>
    <property type="match status" value="1"/>
</dbReference>
<proteinExistence type="predicted"/>
<dbReference type="Proteomes" id="UP000004947">
    <property type="component" value="Unassembled WGS sequence"/>
</dbReference>
<dbReference type="AlphaFoldDB" id="A6DSD9"/>
<organism evidence="2 3">
    <name type="scientific">Lentisphaera araneosa HTCC2155</name>
    <dbReference type="NCBI Taxonomy" id="313628"/>
    <lineage>
        <taxon>Bacteria</taxon>
        <taxon>Pseudomonadati</taxon>
        <taxon>Lentisphaerota</taxon>
        <taxon>Lentisphaeria</taxon>
        <taxon>Lentisphaerales</taxon>
        <taxon>Lentisphaeraceae</taxon>
        <taxon>Lentisphaera</taxon>
    </lineage>
</organism>
<dbReference type="InterPro" id="IPR016181">
    <property type="entry name" value="Acyl_CoA_acyltransferase"/>
</dbReference>
<dbReference type="PROSITE" id="PS51186">
    <property type="entry name" value="GNAT"/>
    <property type="match status" value="1"/>
</dbReference>
<accession>A6DSD9</accession>
<feature type="domain" description="N-acetyltransferase" evidence="1">
    <location>
        <begin position="3"/>
        <end position="149"/>
    </location>
</feature>
<dbReference type="SUPFAM" id="SSF55729">
    <property type="entry name" value="Acyl-CoA N-acyltransferases (Nat)"/>
    <property type="match status" value="1"/>
</dbReference>
<dbReference type="OrthoDB" id="9182386at2"/>
<dbReference type="Pfam" id="PF00583">
    <property type="entry name" value="Acetyltransf_1"/>
    <property type="match status" value="1"/>
</dbReference>
<gene>
    <name evidence="2" type="ORF">LNTAR_25485</name>
</gene>
<dbReference type="Gene3D" id="3.40.630.30">
    <property type="match status" value="1"/>
</dbReference>
<sequence length="256" mass="29234">MQIEIRKAEESDLNEIHGWLVDHDRKGIRENFLCNWEVIKRQAQNADMLIAIESVTSKIIGFMTGGLIDNGVLQVHNDYRSNSSRSYGVGSKLVKFACDEARRNDTPFLWVECAPSSSEEFWKKQGFTIIRKERQHPKGYKVLEDVEQTHSNENQDISEVVISFYDQRALYSASAEPRKKESIKAYLYNDSELKLSKKIYCHRMRTEGDTVIKIEVNGVTKLFGKAKGSEAKEIGVRVTGSGDTRIHKISLDELNT</sequence>
<comment type="caution">
    <text evidence="2">The sequence shown here is derived from an EMBL/GenBank/DDBJ whole genome shotgun (WGS) entry which is preliminary data.</text>
</comment>
<dbReference type="GO" id="GO:0016747">
    <property type="term" value="F:acyltransferase activity, transferring groups other than amino-acyl groups"/>
    <property type="evidence" value="ECO:0007669"/>
    <property type="project" value="InterPro"/>
</dbReference>
<evidence type="ECO:0000259" key="1">
    <source>
        <dbReference type="PROSITE" id="PS51186"/>
    </source>
</evidence>
<evidence type="ECO:0000313" key="2">
    <source>
        <dbReference type="EMBL" id="EDM25484.1"/>
    </source>
</evidence>
<reference evidence="2 3" key="1">
    <citation type="journal article" date="2010" name="J. Bacteriol.">
        <title>Genome sequence of Lentisphaera araneosa HTCC2155T, the type species of the order Lentisphaerales in the phylum Lentisphaerae.</title>
        <authorList>
            <person name="Thrash J.C."/>
            <person name="Cho J.C."/>
            <person name="Vergin K.L."/>
            <person name="Morris R.M."/>
            <person name="Giovannoni S.J."/>
        </authorList>
    </citation>
    <scope>NUCLEOTIDE SEQUENCE [LARGE SCALE GENOMIC DNA]</scope>
    <source>
        <strain evidence="2 3">HTCC2155</strain>
    </source>
</reference>
<evidence type="ECO:0000313" key="3">
    <source>
        <dbReference type="Proteomes" id="UP000004947"/>
    </source>
</evidence>
<dbReference type="EMBL" id="ABCK01000029">
    <property type="protein sequence ID" value="EDM25484.1"/>
    <property type="molecule type" value="Genomic_DNA"/>
</dbReference>
<dbReference type="RefSeq" id="WP_007280748.1">
    <property type="nucleotide sequence ID" value="NZ_ABCK01000029.1"/>
</dbReference>
<dbReference type="InterPro" id="IPR000182">
    <property type="entry name" value="GNAT_dom"/>
</dbReference>
<name>A6DSD9_9BACT</name>
<dbReference type="eggNOG" id="COG0456">
    <property type="taxonomic scope" value="Bacteria"/>
</dbReference>